<comment type="caution">
    <text evidence="2">The sequence shown here is derived from an EMBL/GenBank/DDBJ whole genome shotgun (WGS) entry which is preliminary data.</text>
</comment>
<dbReference type="EMBL" id="CAJHUC010001426">
    <property type="protein sequence ID" value="CAD7701079.1"/>
    <property type="molecule type" value="Genomic_DNA"/>
</dbReference>
<feature type="transmembrane region" description="Helical" evidence="1">
    <location>
        <begin position="63"/>
        <end position="83"/>
    </location>
</feature>
<keyword evidence="1" id="KW-1133">Transmembrane helix</keyword>
<sequence>MVVCGWVHHIGQMCFQYFMCACSYFIAGERLALLSGGCDVSHAALPFDTMNGRLLTRWEVRSSTLFSAGCLILCAKFLISFLIGTGVQCGPMALPIGHLLRLG</sequence>
<evidence type="ECO:0000313" key="3">
    <source>
        <dbReference type="Proteomes" id="UP000708148"/>
    </source>
</evidence>
<proteinExistence type="predicted"/>
<protein>
    <submittedName>
        <fullName evidence="2">Uncharacterized protein</fullName>
    </submittedName>
</protein>
<dbReference type="Proteomes" id="UP000708148">
    <property type="component" value="Unassembled WGS sequence"/>
</dbReference>
<keyword evidence="1" id="KW-0472">Membrane</keyword>
<organism evidence="2 3">
    <name type="scientific">Ostreobium quekettii</name>
    <dbReference type="NCBI Taxonomy" id="121088"/>
    <lineage>
        <taxon>Eukaryota</taxon>
        <taxon>Viridiplantae</taxon>
        <taxon>Chlorophyta</taxon>
        <taxon>core chlorophytes</taxon>
        <taxon>Ulvophyceae</taxon>
        <taxon>TCBD clade</taxon>
        <taxon>Bryopsidales</taxon>
        <taxon>Ostreobineae</taxon>
        <taxon>Ostreobiaceae</taxon>
        <taxon>Ostreobium</taxon>
    </lineage>
</organism>
<keyword evidence="1" id="KW-0812">Transmembrane</keyword>
<reference evidence="2" key="1">
    <citation type="submission" date="2020-12" db="EMBL/GenBank/DDBJ databases">
        <authorList>
            <person name="Iha C."/>
        </authorList>
    </citation>
    <scope>NUCLEOTIDE SEQUENCE</scope>
</reference>
<accession>A0A8S1J124</accession>
<name>A0A8S1J124_9CHLO</name>
<dbReference type="AlphaFoldDB" id="A0A8S1J124"/>
<evidence type="ECO:0000256" key="1">
    <source>
        <dbReference type="SAM" id="Phobius"/>
    </source>
</evidence>
<keyword evidence="3" id="KW-1185">Reference proteome</keyword>
<evidence type="ECO:0000313" key="2">
    <source>
        <dbReference type="EMBL" id="CAD7701079.1"/>
    </source>
</evidence>
<gene>
    <name evidence="2" type="ORF">OSTQU699_LOCUS6437</name>
</gene>